<dbReference type="SMART" id="SM00304">
    <property type="entry name" value="HAMP"/>
    <property type="match status" value="2"/>
</dbReference>
<dbReference type="PANTHER" id="PTHR32089">
    <property type="entry name" value="METHYL-ACCEPTING CHEMOTAXIS PROTEIN MCPB"/>
    <property type="match status" value="1"/>
</dbReference>
<reference evidence="9 10" key="1">
    <citation type="submission" date="2020-04" db="EMBL/GenBank/DDBJ databases">
        <title>Rhodospirillaceae bacterium KN72 isolated from deep sea.</title>
        <authorList>
            <person name="Zhang D.-C."/>
        </authorList>
    </citation>
    <scope>NUCLEOTIDE SEQUENCE [LARGE SCALE GENOMIC DNA]</scope>
    <source>
        <strain evidence="9 10">KN72</strain>
    </source>
</reference>
<evidence type="ECO:0000256" key="1">
    <source>
        <dbReference type="ARBA" id="ARBA00023224"/>
    </source>
</evidence>
<keyword evidence="1 3" id="KW-0807">Transducer</keyword>
<dbReference type="PROSITE" id="PS50885">
    <property type="entry name" value="HAMP"/>
    <property type="match status" value="1"/>
</dbReference>
<feature type="transmembrane region" description="Helical" evidence="6">
    <location>
        <begin position="27"/>
        <end position="49"/>
    </location>
</feature>
<keyword evidence="6" id="KW-0472">Membrane</keyword>
<dbReference type="Pfam" id="PF00015">
    <property type="entry name" value="MCPsignal"/>
    <property type="match status" value="1"/>
</dbReference>
<dbReference type="AlphaFoldDB" id="A0A7Y0HFN8"/>
<evidence type="ECO:0000259" key="8">
    <source>
        <dbReference type="PROSITE" id="PS50885"/>
    </source>
</evidence>
<comment type="similarity">
    <text evidence="2">Belongs to the methyl-accepting chemotaxis (MCP) protein family.</text>
</comment>
<evidence type="ECO:0000259" key="7">
    <source>
        <dbReference type="PROSITE" id="PS50111"/>
    </source>
</evidence>
<feature type="coiled-coil region" evidence="4">
    <location>
        <begin position="411"/>
        <end position="438"/>
    </location>
</feature>
<feature type="transmembrane region" description="Helical" evidence="6">
    <location>
        <begin position="345"/>
        <end position="366"/>
    </location>
</feature>
<evidence type="ECO:0000313" key="10">
    <source>
        <dbReference type="Proteomes" id="UP000539372"/>
    </source>
</evidence>
<evidence type="ECO:0000256" key="5">
    <source>
        <dbReference type="SAM" id="MobiDB-lite"/>
    </source>
</evidence>
<accession>A0A7Y0HFN8</accession>
<evidence type="ECO:0000256" key="3">
    <source>
        <dbReference type="PROSITE-ProRule" id="PRU00284"/>
    </source>
</evidence>
<dbReference type="Gene3D" id="6.10.340.10">
    <property type="match status" value="1"/>
</dbReference>
<gene>
    <name evidence="9" type="ORF">HH303_16300</name>
</gene>
<dbReference type="Gene3D" id="1.10.287.950">
    <property type="entry name" value="Methyl-accepting chemotaxis protein"/>
    <property type="match status" value="1"/>
</dbReference>
<dbReference type="Proteomes" id="UP000539372">
    <property type="component" value="Unassembled WGS sequence"/>
</dbReference>
<evidence type="ECO:0000256" key="2">
    <source>
        <dbReference type="ARBA" id="ARBA00029447"/>
    </source>
</evidence>
<dbReference type="RefSeq" id="WP_169626450.1">
    <property type="nucleotide sequence ID" value="NZ_JABBNT010000005.1"/>
</dbReference>
<sequence>MSGDQSVSVSSQDGTVGTRGVGLRGKLFAAIGIIALTTLVSAGVSWLAFDGISRDTAQFETRTLPEMETAQRIGALGPAVAAGAANLIAAETDADRATRYERLQADLVNLRADAQALPQAGDLLQSIEQLSGNLDAINATVGQRTIKEAEARAAFDTVIAAKASLDEVLDPYLEDQTKQADEALTSIMGDPNNFFTYIFPLNGAYSKAKVLHRVRGFSDRAMTQIVAIMTASDEDGVAKGVAEIDTMLQWARDTVNSLNADFSDSGKMVSERFKTFVGLLSAEDGLVAARRATFALQGELQSQLSENNVLVNGLDSFVADLSQATASEGEVAIVSIRNSVAQSEIWLIVISLVSIILAVLVGYLYVGRFVVQRLLTLSDAMDSIAGGDLDTKIDTGAADEIGTMSRALVTLRENSRQVVQLNAEKEAADRAAERERRETLNRLADDFNRRVLAIVKDVEEEVSALTGLVATMAQETGSSAEQARVVSGVSSDAAQKMGSISETSEQLSLSMREMSSRAAEASSITGSVSSDAKRTDEAVDTLSDAAEKIGDVVKLISEIAEQTNLLALNATIEAARAGEAGKGFAVVANEVKGLASQTATATGDIVAQVEAIKQAVSAAADATRKVTEGVGSVDQAVSEIATDADRQTRETHEIMQTMQATSDEMGSVSSSVGTIMTATEEIREAADSVVARVDELRARTGDLTAELNRFVTDIRSGS</sequence>
<dbReference type="PANTHER" id="PTHR32089:SF112">
    <property type="entry name" value="LYSOZYME-LIKE PROTEIN-RELATED"/>
    <property type="match status" value="1"/>
</dbReference>
<evidence type="ECO:0000313" key="9">
    <source>
        <dbReference type="EMBL" id="NMM46056.1"/>
    </source>
</evidence>
<dbReference type="InterPro" id="IPR038188">
    <property type="entry name" value="TorS_sensor_sf"/>
</dbReference>
<feature type="domain" description="HAMP" evidence="8">
    <location>
        <begin position="368"/>
        <end position="420"/>
    </location>
</feature>
<dbReference type="InterPro" id="IPR003660">
    <property type="entry name" value="HAMP_dom"/>
</dbReference>
<dbReference type="GO" id="GO:0007165">
    <property type="term" value="P:signal transduction"/>
    <property type="evidence" value="ECO:0007669"/>
    <property type="project" value="UniProtKB-KW"/>
</dbReference>
<dbReference type="CDD" id="cd06225">
    <property type="entry name" value="HAMP"/>
    <property type="match status" value="1"/>
</dbReference>
<dbReference type="SUPFAM" id="SSF58104">
    <property type="entry name" value="Methyl-accepting chemotaxis protein (MCP) signaling domain"/>
    <property type="match status" value="1"/>
</dbReference>
<dbReference type="InterPro" id="IPR004089">
    <property type="entry name" value="MCPsignal_dom"/>
</dbReference>
<dbReference type="GO" id="GO:0016020">
    <property type="term" value="C:membrane"/>
    <property type="evidence" value="ECO:0007669"/>
    <property type="project" value="InterPro"/>
</dbReference>
<comment type="caution">
    <text evidence="9">The sequence shown here is derived from an EMBL/GenBank/DDBJ whole genome shotgun (WGS) entry which is preliminary data.</text>
</comment>
<name>A0A7Y0HFN8_9PROT</name>
<evidence type="ECO:0000256" key="4">
    <source>
        <dbReference type="SAM" id="Coils"/>
    </source>
</evidence>
<keyword evidence="10" id="KW-1185">Reference proteome</keyword>
<dbReference type="Gene3D" id="1.20.58.920">
    <property type="match status" value="1"/>
</dbReference>
<feature type="domain" description="Methyl-accepting transducer" evidence="7">
    <location>
        <begin position="447"/>
        <end position="697"/>
    </location>
</feature>
<organism evidence="9 10">
    <name type="scientific">Pacificispira spongiicola</name>
    <dbReference type="NCBI Taxonomy" id="2729598"/>
    <lineage>
        <taxon>Bacteria</taxon>
        <taxon>Pseudomonadati</taxon>
        <taxon>Pseudomonadota</taxon>
        <taxon>Alphaproteobacteria</taxon>
        <taxon>Rhodospirillales</taxon>
        <taxon>Rhodospirillaceae</taxon>
        <taxon>Pacificispira</taxon>
    </lineage>
</organism>
<dbReference type="PROSITE" id="PS50111">
    <property type="entry name" value="CHEMOTAXIS_TRANSDUC_2"/>
    <property type="match status" value="1"/>
</dbReference>
<keyword evidence="4" id="KW-0175">Coiled coil</keyword>
<dbReference type="EMBL" id="JABBNT010000005">
    <property type="protein sequence ID" value="NMM46056.1"/>
    <property type="molecule type" value="Genomic_DNA"/>
</dbReference>
<dbReference type="Pfam" id="PF00672">
    <property type="entry name" value="HAMP"/>
    <property type="match status" value="1"/>
</dbReference>
<dbReference type="SMART" id="SM00283">
    <property type="entry name" value="MA"/>
    <property type="match status" value="1"/>
</dbReference>
<proteinExistence type="inferred from homology"/>
<protein>
    <submittedName>
        <fullName evidence="9">HAMP domain-containing protein</fullName>
    </submittedName>
</protein>
<keyword evidence="6" id="KW-1133">Transmembrane helix</keyword>
<evidence type="ECO:0000256" key="6">
    <source>
        <dbReference type="SAM" id="Phobius"/>
    </source>
</evidence>
<keyword evidence="6" id="KW-0812">Transmembrane</keyword>
<feature type="region of interest" description="Disordered" evidence="5">
    <location>
        <begin position="515"/>
        <end position="535"/>
    </location>
</feature>